<proteinExistence type="predicted"/>
<dbReference type="HOGENOM" id="CLU_089574_1_5_6"/>
<dbReference type="SMART" id="SM00450">
    <property type="entry name" value="RHOD"/>
    <property type="match status" value="1"/>
</dbReference>
<dbReference type="InterPro" id="IPR036873">
    <property type="entry name" value="Rhodanese-like_dom_sf"/>
</dbReference>
<dbReference type="eggNOG" id="COG0607">
    <property type="taxonomic scope" value="Bacteria"/>
</dbReference>
<dbReference type="SUPFAM" id="SSF52821">
    <property type="entry name" value="Rhodanese/Cell cycle control phosphatase"/>
    <property type="match status" value="1"/>
</dbReference>
<dbReference type="RefSeq" id="WP_014705562.1">
    <property type="nucleotide sequence ID" value="NC_017857.3"/>
</dbReference>
<accession>I1XFL8</accession>
<dbReference type="Proteomes" id="UP000009144">
    <property type="component" value="Chromosome"/>
</dbReference>
<sequence length="139" mass="15419">MENLGEFIVNHWILSSLFVVLLFLVFSDSLTRKLGGFNAVDVPTAVNLVNQQKGCFVDIRDKAAFETSHIVDSINVPVADIEANLKSLKKKDQPLVLVCDSGQRSKAAAKQFKKHGYNNIYVMSGGLHAWRDAKLPLFS</sequence>
<dbReference type="PANTHER" id="PTHR43031">
    <property type="entry name" value="FAD-DEPENDENT OXIDOREDUCTASE"/>
    <property type="match status" value="1"/>
</dbReference>
<dbReference type="InterPro" id="IPR050229">
    <property type="entry name" value="GlpE_sulfurtransferase"/>
</dbReference>
<dbReference type="InterPro" id="IPR001763">
    <property type="entry name" value="Rhodanese-like_dom"/>
</dbReference>
<evidence type="ECO:0000313" key="1">
    <source>
        <dbReference type="EMBL" id="AFI83187.1"/>
    </source>
</evidence>
<dbReference type="PATRIC" id="fig|754476.3.peg.326"/>
<dbReference type="EMBL" id="CP003390">
    <property type="protein sequence ID" value="AFI83187.1"/>
    <property type="molecule type" value="Genomic_DNA"/>
</dbReference>
<name>I1XFL8_METNJ</name>
<dbReference type="Gene3D" id="3.40.250.10">
    <property type="entry name" value="Rhodanese-like domain"/>
    <property type="match status" value="1"/>
</dbReference>
<gene>
    <name evidence="1" type="ordered locus">Q7A_329</name>
</gene>
<dbReference type="PANTHER" id="PTHR43031:SF18">
    <property type="entry name" value="RHODANESE-RELATED SULFURTRANSFERASES"/>
    <property type="match status" value="1"/>
</dbReference>
<protein>
    <submittedName>
        <fullName evidence="1">Rhodanese-related sulfurtransferase</fullName>
    </submittedName>
</protein>
<keyword evidence="2" id="KW-1185">Reference proteome</keyword>
<evidence type="ECO:0000313" key="2">
    <source>
        <dbReference type="Proteomes" id="UP000009144"/>
    </source>
</evidence>
<dbReference type="PROSITE" id="PS50206">
    <property type="entry name" value="RHODANESE_3"/>
    <property type="match status" value="1"/>
</dbReference>
<dbReference type="KEGG" id="mej:Q7A_329"/>
<dbReference type="STRING" id="754476.Q7A_329"/>
<dbReference type="Pfam" id="PF00581">
    <property type="entry name" value="Rhodanese"/>
    <property type="match status" value="1"/>
</dbReference>
<organism evidence="1 2">
    <name type="scientific">Methylophaga nitratireducenticrescens</name>
    <dbReference type="NCBI Taxonomy" id="754476"/>
    <lineage>
        <taxon>Bacteria</taxon>
        <taxon>Pseudomonadati</taxon>
        <taxon>Pseudomonadota</taxon>
        <taxon>Gammaproteobacteria</taxon>
        <taxon>Thiotrichales</taxon>
        <taxon>Piscirickettsiaceae</taxon>
        <taxon>Methylophaga</taxon>
    </lineage>
</organism>
<dbReference type="AlphaFoldDB" id="I1XFL8"/>
<dbReference type="CDD" id="cd00158">
    <property type="entry name" value="RHOD"/>
    <property type="match status" value="1"/>
</dbReference>
<reference evidence="1 2" key="1">
    <citation type="journal article" date="2012" name="J. Bacteriol.">
        <title>Complete genome sequences of Methylophaga sp. strain JAM1 and Methylophaga sp. strain JAM7.</title>
        <authorList>
            <person name="Villeneuve C."/>
            <person name="Martineau C."/>
            <person name="Mauffrey F."/>
            <person name="Villemur R."/>
        </authorList>
    </citation>
    <scope>NUCLEOTIDE SEQUENCE [LARGE SCALE GENOMIC DNA]</scope>
    <source>
        <strain evidence="1 2">JAM1</strain>
    </source>
</reference>
<dbReference type="OrthoDB" id="9808735at2"/>
<reference evidence="1 2" key="2">
    <citation type="journal article" date="2013" name="Int. J. Syst. Evol. Microbiol.">
        <title>Methylophaga nitratireducenticrescens sp. nov. and Methylophaga frappieri sp. nov., isolated from the biofilm of the methanol-fed denitrification system treating the seawater at the Montreal Biodome.</title>
        <authorList>
            <person name="Villeneuve C."/>
            <person name="Martineau C."/>
            <person name="Mauffrey F."/>
            <person name="Villemur R."/>
        </authorList>
    </citation>
    <scope>NUCLEOTIDE SEQUENCE [LARGE SCALE GENOMIC DNA]</scope>
    <source>
        <strain evidence="1 2">JAM1</strain>
    </source>
</reference>